<dbReference type="Proteomes" id="UP000752297">
    <property type="component" value="Unassembled WGS sequence"/>
</dbReference>
<gene>
    <name evidence="2" type="ORF">KUG47_12045</name>
</gene>
<reference evidence="2 3" key="1">
    <citation type="submission" date="2021-06" db="EMBL/GenBank/DDBJ databases">
        <title>Falsochrobactrum tianjin sp.nov., a new petroleum-degrading bacteria isolated from oily soils.</title>
        <authorList>
            <person name="Chen G."/>
            <person name="Chen H."/>
            <person name="Tian J."/>
            <person name="Qing J."/>
            <person name="Zhong L."/>
            <person name="Ma W."/>
            <person name="Song Y."/>
            <person name="Cui X."/>
            <person name="Yan B."/>
        </authorList>
    </citation>
    <scope>NUCLEOTIDE SEQUENCE [LARGE SCALE GENOMIC DNA]</scope>
    <source>
        <strain evidence="2 3">TDYN1</strain>
    </source>
</reference>
<keyword evidence="3" id="KW-1185">Reference proteome</keyword>
<dbReference type="EMBL" id="JAHRVA010000005">
    <property type="protein sequence ID" value="MBV2144225.1"/>
    <property type="molecule type" value="Genomic_DNA"/>
</dbReference>
<evidence type="ECO:0000256" key="1">
    <source>
        <dbReference type="SAM" id="MobiDB-lite"/>
    </source>
</evidence>
<feature type="region of interest" description="Disordered" evidence="1">
    <location>
        <begin position="24"/>
        <end position="44"/>
    </location>
</feature>
<accession>A0A949UTV4</accession>
<proteinExistence type="predicted"/>
<evidence type="ECO:0000313" key="3">
    <source>
        <dbReference type="Proteomes" id="UP000752297"/>
    </source>
</evidence>
<name>A0A949UTV4_9HYPH</name>
<evidence type="ECO:0000313" key="2">
    <source>
        <dbReference type="EMBL" id="MBV2144225.1"/>
    </source>
</evidence>
<sequence>MTQGRVQFQRDRFKSLSQRLKEKKNCIVQQAGKSSSEEDRDFDWDEARNERRRQKYAEKRKAA</sequence>
<protein>
    <submittedName>
        <fullName evidence="2">Uncharacterized protein</fullName>
    </submittedName>
</protein>
<comment type="caution">
    <text evidence="2">The sequence shown here is derived from an EMBL/GenBank/DDBJ whole genome shotgun (WGS) entry which is preliminary data.</text>
</comment>
<organism evidence="2 3">
    <name type="scientific">Falsochrobactrum tianjinense</name>
    <dbReference type="NCBI Taxonomy" id="2706015"/>
    <lineage>
        <taxon>Bacteria</taxon>
        <taxon>Pseudomonadati</taxon>
        <taxon>Pseudomonadota</taxon>
        <taxon>Alphaproteobacteria</taxon>
        <taxon>Hyphomicrobiales</taxon>
        <taxon>Brucellaceae</taxon>
        <taxon>Falsochrobactrum</taxon>
    </lineage>
</organism>
<dbReference type="AlphaFoldDB" id="A0A949UTV4"/>